<dbReference type="AlphaFoldDB" id="A0A3B1BG71"/>
<proteinExistence type="predicted"/>
<dbReference type="EMBL" id="UOFY01000054">
    <property type="protein sequence ID" value="VAX10814.1"/>
    <property type="molecule type" value="Genomic_DNA"/>
</dbReference>
<gene>
    <name evidence="2" type="ORF">MNBD_GAMMA25-2463</name>
</gene>
<dbReference type="SMART" id="SM00867">
    <property type="entry name" value="YceI"/>
    <property type="match status" value="1"/>
</dbReference>
<sequence>MNMLKHKFIRPFFSAVIIGSGLMLSQISQAEPAKAGHYVIDSGHASAIFSISHLGYSELQGRFNELEGEFDLNPAGRSKLEVRIKTASIDTNHKKRDEHLRSPDFFNARQYPLISFTSTEVKYNDKGEPVSIIGKLNMHGKTRPLTLTVKAMRAATDPWGSYRAGYSASVRLKRSDFGMDFMQGGIGDEVSLKIDLETIRK</sequence>
<accession>A0A3B1BG71</accession>
<dbReference type="PANTHER" id="PTHR34406:SF1">
    <property type="entry name" value="PROTEIN YCEI"/>
    <property type="match status" value="1"/>
</dbReference>
<name>A0A3B1BG71_9ZZZZ</name>
<dbReference type="PANTHER" id="PTHR34406">
    <property type="entry name" value="PROTEIN YCEI"/>
    <property type="match status" value="1"/>
</dbReference>
<protein>
    <submittedName>
        <fullName evidence="2">Protein yceI</fullName>
    </submittedName>
</protein>
<dbReference type="InterPro" id="IPR007372">
    <property type="entry name" value="Lipid/polyisoprenoid-bd_YceI"/>
</dbReference>
<dbReference type="Pfam" id="PF04264">
    <property type="entry name" value="YceI"/>
    <property type="match status" value="1"/>
</dbReference>
<feature type="domain" description="Lipid/polyisoprenoid-binding YceI-like" evidence="1">
    <location>
        <begin position="37"/>
        <end position="199"/>
    </location>
</feature>
<dbReference type="InterPro" id="IPR036761">
    <property type="entry name" value="TTHA0802/YceI-like_sf"/>
</dbReference>
<evidence type="ECO:0000259" key="1">
    <source>
        <dbReference type="SMART" id="SM00867"/>
    </source>
</evidence>
<organism evidence="2">
    <name type="scientific">hydrothermal vent metagenome</name>
    <dbReference type="NCBI Taxonomy" id="652676"/>
    <lineage>
        <taxon>unclassified sequences</taxon>
        <taxon>metagenomes</taxon>
        <taxon>ecological metagenomes</taxon>
    </lineage>
</organism>
<dbReference type="SUPFAM" id="SSF101874">
    <property type="entry name" value="YceI-like"/>
    <property type="match status" value="1"/>
</dbReference>
<evidence type="ECO:0000313" key="2">
    <source>
        <dbReference type="EMBL" id="VAX10814.1"/>
    </source>
</evidence>
<reference evidence="2" key="1">
    <citation type="submission" date="2018-06" db="EMBL/GenBank/DDBJ databases">
        <authorList>
            <person name="Zhirakovskaya E."/>
        </authorList>
    </citation>
    <scope>NUCLEOTIDE SEQUENCE</scope>
</reference>
<dbReference type="Gene3D" id="2.40.128.110">
    <property type="entry name" value="Lipid/polyisoprenoid-binding, YceI-like"/>
    <property type="match status" value="1"/>
</dbReference>